<gene>
    <name evidence="1" type="ORF">MPNT_10132</name>
</gene>
<proteinExistence type="predicted"/>
<evidence type="ECO:0000313" key="1">
    <source>
        <dbReference type="EMBL" id="CAF0689166.1"/>
    </source>
</evidence>
<organism evidence="1 2">
    <name type="scientific">Candidatus Methylacidithermus pantelleriae</name>
    <dbReference type="NCBI Taxonomy" id="2744239"/>
    <lineage>
        <taxon>Bacteria</taxon>
        <taxon>Pseudomonadati</taxon>
        <taxon>Verrucomicrobiota</taxon>
        <taxon>Methylacidiphilae</taxon>
        <taxon>Methylacidiphilales</taxon>
        <taxon>Methylacidiphilaceae</taxon>
        <taxon>Candidatus Methylacidithermus</taxon>
    </lineage>
</organism>
<protein>
    <submittedName>
        <fullName evidence="1">Uncharacterized protein</fullName>
    </submittedName>
</protein>
<comment type="caution">
    <text evidence="1">The sequence shown here is derived from an EMBL/GenBank/DDBJ whole genome shotgun (WGS) entry which is preliminary data.</text>
</comment>
<reference evidence="1" key="1">
    <citation type="submission" date="2021-02" db="EMBL/GenBank/DDBJ databases">
        <authorList>
            <person name="Cremers G."/>
            <person name="Picone N."/>
        </authorList>
    </citation>
    <scope>NUCLEOTIDE SEQUENCE</scope>
    <source>
        <strain evidence="1">PQ17</strain>
    </source>
</reference>
<dbReference type="Proteomes" id="UP000663859">
    <property type="component" value="Unassembled WGS sequence"/>
</dbReference>
<name>A0A8J2BK37_9BACT</name>
<dbReference type="EMBL" id="CAJNOB010000001">
    <property type="protein sequence ID" value="CAF0689166.1"/>
    <property type="molecule type" value="Genomic_DNA"/>
</dbReference>
<sequence length="38" mass="4595">MAKKQKQHRRSAVSYRSVVQLPTGKWGEHTWVPFFYFI</sequence>
<evidence type="ECO:0000313" key="2">
    <source>
        <dbReference type="Proteomes" id="UP000663859"/>
    </source>
</evidence>
<accession>A0A8J2BK37</accession>
<dbReference type="AlphaFoldDB" id="A0A8J2BK37"/>
<keyword evidence="2" id="KW-1185">Reference proteome</keyword>